<keyword evidence="9 12" id="KW-0521">NADP</keyword>
<feature type="domain" description="CMP/dCMP-type deaminase" evidence="13">
    <location>
        <begin position="7"/>
        <end position="129"/>
    </location>
</feature>
<dbReference type="Gene3D" id="3.40.140.10">
    <property type="entry name" value="Cytidine Deaminase, domain 2"/>
    <property type="match status" value="1"/>
</dbReference>
<reference evidence="14 15" key="1">
    <citation type="submission" date="2021-02" db="EMBL/GenBank/DDBJ databases">
        <authorList>
            <person name="Park J.-S."/>
        </authorList>
    </citation>
    <scope>NUCLEOTIDE SEQUENCE [LARGE SCALE GENOMIC DNA]</scope>
    <source>
        <strain evidence="14 15">188UL20-2</strain>
    </source>
</reference>
<organism evidence="14 15">
    <name type="scientific">Vibrio ulleungensis</name>
    <dbReference type="NCBI Taxonomy" id="2807619"/>
    <lineage>
        <taxon>Bacteria</taxon>
        <taxon>Pseudomonadati</taxon>
        <taxon>Pseudomonadota</taxon>
        <taxon>Gammaproteobacteria</taxon>
        <taxon>Vibrionales</taxon>
        <taxon>Vibrionaceae</taxon>
        <taxon>Vibrio</taxon>
    </lineage>
</organism>
<dbReference type="EMBL" id="JAFEUM010000008">
    <property type="protein sequence ID" value="MBM7038123.1"/>
    <property type="molecule type" value="Genomic_DNA"/>
</dbReference>
<evidence type="ECO:0000256" key="8">
    <source>
        <dbReference type="ARBA" id="ARBA00022833"/>
    </source>
</evidence>
<evidence type="ECO:0000256" key="11">
    <source>
        <dbReference type="ARBA" id="ARBA00023268"/>
    </source>
</evidence>
<dbReference type="Gene3D" id="3.40.430.10">
    <property type="entry name" value="Dihydrofolate Reductase, subunit A"/>
    <property type="match status" value="1"/>
</dbReference>
<evidence type="ECO:0000256" key="5">
    <source>
        <dbReference type="ARBA" id="ARBA00007417"/>
    </source>
</evidence>
<dbReference type="Pfam" id="PF00383">
    <property type="entry name" value="dCMP_cyt_deam_1"/>
    <property type="match status" value="1"/>
</dbReference>
<dbReference type="RefSeq" id="WP_205159602.1">
    <property type="nucleotide sequence ID" value="NZ_JAFEUM010000008.1"/>
</dbReference>
<dbReference type="SUPFAM" id="SSF53597">
    <property type="entry name" value="Dihydrofolate reductase-like"/>
    <property type="match status" value="1"/>
</dbReference>
<dbReference type="PIRSF" id="PIRSF006769">
    <property type="entry name" value="RibD"/>
    <property type="match status" value="1"/>
</dbReference>
<evidence type="ECO:0000256" key="6">
    <source>
        <dbReference type="ARBA" id="ARBA00022619"/>
    </source>
</evidence>
<evidence type="ECO:0000256" key="1">
    <source>
        <dbReference type="ARBA" id="ARBA00002151"/>
    </source>
</evidence>
<name>A0ABS2HPJ6_9VIBR</name>
<dbReference type="InterPro" id="IPR002734">
    <property type="entry name" value="RibDG_C"/>
</dbReference>
<comment type="pathway">
    <text evidence="3 12">Cofactor biosynthesis; riboflavin biosynthesis; 5-amino-6-(D-ribitylamino)uracil from GTP: step 3/4.</text>
</comment>
<evidence type="ECO:0000259" key="13">
    <source>
        <dbReference type="PROSITE" id="PS51747"/>
    </source>
</evidence>
<proteinExistence type="inferred from homology"/>
<evidence type="ECO:0000313" key="15">
    <source>
        <dbReference type="Proteomes" id="UP000809621"/>
    </source>
</evidence>
<evidence type="ECO:0000256" key="7">
    <source>
        <dbReference type="ARBA" id="ARBA00022723"/>
    </source>
</evidence>
<keyword evidence="6 12" id="KW-0686">Riboflavin biosynthesis</keyword>
<keyword evidence="11" id="KW-0511">Multifunctional enzyme</keyword>
<evidence type="ECO:0000256" key="10">
    <source>
        <dbReference type="ARBA" id="ARBA00023002"/>
    </source>
</evidence>
<keyword evidence="15" id="KW-1185">Reference proteome</keyword>
<dbReference type="PANTHER" id="PTHR38011">
    <property type="entry name" value="DIHYDROFOLATE REDUCTASE FAMILY PROTEIN (AFU_ORTHOLOGUE AFUA_8G06820)"/>
    <property type="match status" value="1"/>
</dbReference>
<dbReference type="GO" id="GO:0008835">
    <property type="term" value="F:diaminohydroxyphosphoribosylaminopyrimidine deaminase activity"/>
    <property type="evidence" value="ECO:0007669"/>
    <property type="project" value="UniProtKB-EC"/>
</dbReference>
<dbReference type="CDD" id="cd01284">
    <property type="entry name" value="Riboflavin_deaminase-reductase"/>
    <property type="match status" value="1"/>
</dbReference>
<accession>A0ABS2HPJ6</accession>
<dbReference type="InterPro" id="IPR011549">
    <property type="entry name" value="RibD_C"/>
</dbReference>
<dbReference type="EC" id="1.1.1.193" evidence="12"/>
<dbReference type="PROSITE" id="PS00903">
    <property type="entry name" value="CYT_DCMP_DEAMINASES_1"/>
    <property type="match status" value="1"/>
</dbReference>
<dbReference type="Pfam" id="PF01872">
    <property type="entry name" value="RibD_C"/>
    <property type="match status" value="1"/>
</dbReference>
<evidence type="ECO:0000313" key="14">
    <source>
        <dbReference type="EMBL" id="MBM7038123.1"/>
    </source>
</evidence>
<dbReference type="InterPro" id="IPR050765">
    <property type="entry name" value="Riboflavin_Biosynth_HTPR"/>
</dbReference>
<evidence type="ECO:0000256" key="2">
    <source>
        <dbReference type="ARBA" id="ARBA00004882"/>
    </source>
</evidence>
<keyword evidence="8 12" id="KW-0862">Zinc</keyword>
<evidence type="ECO:0000256" key="12">
    <source>
        <dbReference type="PIRNR" id="PIRNR006769"/>
    </source>
</evidence>
<comment type="similarity">
    <text evidence="4 12">In the N-terminal section; belongs to the cytidine and deoxycytidylate deaminase family.</text>
</comment>
<dbReference type="InterPro" id="IPR016193">
    <property type="entry name" value="Cytidine_deaminase-like"/>
</dbReference>
<dbReference type="PROSITE" id="PS51747">
    <property type="entry name" value="CYT_DCMP_DEAMINASES_2"/>
    <property type="match status" value="1"/>
</dbReference>
<keyword evidence="10 12" id="KW-0560">Oxidoreductase</keyword>
<gene>
    <name evidence="14" type="primary">ribD</name>
    <name evidence="14" type="ORF">JQC93_17155</name>
</gene>
<comment type="catalytic activity">
    <reaction evidence="12">
        <text>2,5-diamino-6-hydroxy-4-(5-phosphoribosylamino)-pyrimidine + H2O + H(+) = 5-amino-6-(5-phospho-D-ribosylamino)uracil + NH4(+)</text>
        <dbReference type="Rhea" id="RHEA:21868"/>
        <dbReference type="ChEBI" id="CHEBI:15377"/>
        <dbReference type="ChEBI" id="CHEBI:15378"/>
        <dbReference type="ChEBI" id="CHEBI:28938"/>
        <dbReference type="ChEBI" id="CHEBI:58453"/>
        <dbReference type="ChEBI" id="CHEBI:58614"/>
        <dbReference type="EC" id="3.5.4.26"/>
    </reaction>
</comment>
<comment type="caution">
    <text evidence="14">The sequence shown here is derived from an EMBL/GenBank/DDBJ whole genome shotgun (WGS) entry which is preliminary data.</text>
</comment>
<dbReference type="GO" id="GO:0008703">
    <property type="term" value="F:5-amino-6-(5-phosphoribosylamino)uracil reductase activity"/>
    <property type="evidence" value="ECO:0007669"/>
    <property type="project" value="UniProtKB-EC"/>
</dbReference>
<evidence type="ECO:0000256" key="3">
    <source>
        <dbReference type="ARBA" id="ARBA00004910"/>
    </source>
</evidence>
<dbReference type="InterPro" id="IPR002125">
    <property type="entry name" value="CMP_dCMP_dom"/>
</dbReference>
<dbReference type="EC" id="3.5.4.26" evidence="12"/>
<dbReference type="NCBIfam" id="TIGR00326">
    <property type="entry name" value="eubact_ribD"/>
    <property type="match status" value="1"/>
</dbReference>
<keyword evidence="12 14" id="KW-0378">Hydrolase</keyword>
<dbReference type="Proteomes" id="UP000809621">
    <property type="component" value="Unassembled WGS sequence"/>
</dbReference>
<protein>
    <recommendedName>
        <fullName evidence="12">Riboflavin biosynthesis protein RibD</fullName>
    </recommendedName>
    <domain>
        <recommendedName>
            <fullName evidence="12">Diaminohydroxyphosphoribosylaminopyrimidine deaminase</fullName>
            <shortName evidence="12">DRAP deaminase</shortName>
            <ecNumber evidence="12">3.5.4.26</ecNumber>
        </recommendedName>
        <alternativeName>
            <fullName evidence="12">Riboflavin-specific deaminase</fullName>
        </alternativeName>
    </domain>
    <domain>
        <recommendedName>
            <fullName evidence="12">5-amino-6-(5-phosphoribosylamino)uracil reductase</fullName>
            <ecNumber evidence="12">1.1.1.193</ecNumber>
        </recommendedName>
        <alternativeName>
            <fullName evidence="12">HTP reductase</fullName>
        </alternativeName>
    </domain>
</protein>
<evidence type="ECO:0000256" key="9">
    <source>
        <dbReference type="ARBA" id="ARBA00022857"/>
    </source>
</evidence>
<dbReference type="SUPFAM" id="SSF53927">
    <property type="entry name" value="Cytidine deaminase-like"/>
    <property type="match status" value="1"/>
</dbReference>
<dbReference type="PANTHER" id="PTHR38011:SF7">
    <property type="entry name" value="2,5-DIAMINO-6-RIBOSYLAMINO-4(3H)-PYRIMIDINONE 5'-PHOSPHATE REDUCTASE"/>
    <property type="match status" value="1"/>
</dbReference>
<dbReference type="NCBIfam" id="TIGR00227">
    <property type="entry name" value="ribD_Cterm"/>
    <property type="match status" value="1"/>
</dbReference>
<comment type="similarity">
    <text evidence="5 12">In the C-terminal section; belongs to the HTP reductase family.</text>
</comment>
<dbReference type="InterPro" id="IPR016192">
    <property type="entry name" value="APOBEC/CMP_deaminase_Zn-bd"/>
</dbReference>
<keyword evidence="7 12" id="KW-0479">Metal-binding</keyword>
<comment type="pathway">
    <text evidence="2 12">Cofactor biosynthesis; riboflavin biosynthesis; 5-amino-6-(D-ribitylamino)uracil from GTP: step 2/4.</text>
</comment>
<comment type="function">
    <text evidence="1 12">Converts 2,5-diamino-6-(ribosylamino)-4(3h)-pyrimidinone 5'-phosphate into 5-amino-6-(ribosylamino)-2,4(1h,3h)-pyrimidinedione 5'-phosphate.</text>
</comment>
<evidence type="ECO:0000256" key="4">
    <source>
        <dbReference type="ARBA" id="ARBA00005259"/>
    </source>
</evidence>
<comment type="cofactor">
    <cofactor evidence="12">
        <name>Zn(2+)</name>
        <dbReference type="ChEBI" id="CHEBI:29105"/>
    </cofactor>
    <text evidence="12">Binds 1 zinc ion.</text>
</comment>
<sequence>MSDRFSSIDHQMMAKAISLAKLGQYTTSPNPNVGCVIVKDQQIIGQGYHRKAGEPHAEVHALREAGAQAEGATAYVTLEPCSHYGRTPPCAKGLIEAKVSKVICAMQDPNPQVSGRGIAMLKDAGIEVEVGLLEPQANQLNRGFIKRMKSGMPFVSLKMAASLDGKTALANGKSQWITGANARTDVQVYRAKSSAILSTAQTVIDDNASLNVRYDELPDGVRSTLDESSLRQPLRVILDANNRLSNDLRLFQSAGDRLILGSTLAMQHNLLNAAHQFDLPKLLRFLATEHSINDVWVEAGATLAGQCIQHQVVDELILYLAPKFMGQDSRSLLGLTGISDMADTIDLNIEDIRLIGQDIRLSCSLR</sequence>
<comment type="catalytic activity">
    <reaction evidence="12">
        <text>5-amino-6-(5-phospho-D-ribitylamino)uracil + NADP(+) = 5-amino-6-(5-phospho-D-ribosylamino)uracil + NADPH + H(+)</text>
        <dbReference type="Rhea" id="RHEA:17845"/>
        <dbReference type="ChEBI" id="CHEBI:15378"/>
        <dbReference type="ChEBI" id="CHEBI:57783"/>
        <dbReference type="ChEBI" id="CHEBI:58349"/>
        <dbReference type="ChEBI" id="CHEBI:58421"/>
        <dbReference type="ChEBI" id="CHEBI:58453"/>
        <dbReference type="EC" id="1.1.1.193"/>
    </reaction>
</comment>
<dbReference type="InterPro" id="IPR004794">
    <property type="entry name" value="Eubact_RibD"/>
</dbReference>
<dbReference type="InterPro" id="IPR024072">
    <property type="entry name" value="DHFR-like_dom_sf"/>
</dbReference>